<dbReference type="OrthoDB" id="9809277at2"/>
<evidence type="ECO:0000256" key="5">
    <source>
        <dbReference type="ARBA" id="ARBA00023277"/>
    </source>
</evidence>
<keyword evidence="5 8" id="KW-0119">Carbohydrate metabolism</keyword>
<evidence type="ECO:0000256" key="2">
    <source>
        <dbReference type="ARBA" id="ARBA00004851"/>
    </source>
</evidence>
<evidence type="ECO:0000256" key="4">
    <source>
        <dbReference type="ARBA" id="ARBA00022801"/>
    </source>
</evidence>
<dbReference type="GO" id="GO:0045493">
    <property type="term" value="P:xylan catabolic process"/>
    <property type="evidence" value="ECO:0007669"/>
    <property type="project" value="UniProtKB-KW"/>
</dbReference>
<comment type="caution">
    <text evidence="12">The sequence shown here is derived from an EMBL/GenBank/DDBJ whole genome shotgun (WGS) entry which is preliminary data.</text>
</comment>
<evidence type="ECO:0000256" key="10">
    <source>
        <dbReference type="SAM" id="Phobius"/>
    </source>
</evidence>
<evidence type="ECO:0000259" key="11">
    <source>
        <dbReference type="PROSITE" id="PS51760"/>
    </source>
</evidence>
<dbReference type="SMART" id="SM00633">
    <property type="entry name" value="Glyco_10"/>
    <property type="match status" value="1"/>
</dbReference>
<dbReference type="SUPFAM" id="SSF51445">
    <property type="entry name" value="(Trans)glycosidases"/>
    <property type="match status" value="1"/>
</dbReference>
<dbReference type="PROSITE" id="PS51760">
    <property type="entry name" value="GH10_2"/>
    <property type="match status" value="1"/>
</dbReference>
<dbReference type="Gene3D" id="3.20.20.80">
    <property type="entry name" value="Glycosidases"/>
    <property type="match status" value="1"/>
</dbReference>
<name>A0A317L0W9_9BACI</name>
<keyword evidence="3" id="KW-0858">Xylan degradation</keyword>
<feature type="compositionally biased region" description="Acidic residues" evidence="9">
    <location>
        <begin position="670"/>
        <end position="679"/>
    </location>
</feature>
<evidence type="ECO:0000313" key="13">
    <source>
        <dbReference type="Proteomes" id="UP000245624"/>
    </source>
</evidence>
<comment type="similarity">
    <text evidence="8">Belongs to the glycosyl hydrolase 10 (cellulase F) family.</text>
</comment>
<proteinExistence type="inferred from homology"/>
<evidence type="ECO:0000256" key="1">
    <source>
        <dbReference type="ARBA" id="ARBA00000681"/>
    </source>
</evidence>
<sequence>MKTKLSLNQLTLLSKKIVFRRAFSLSLSIMLLASILNNDLLSANVTTNNDLPPTGLTYENYPPLKDVYKDYFSFGIFGKGEMEGLLYNYASYTPGNEMKPENTQREKGTFTYTSADNAMKNYSDRNRDMLFYGHTLAWHSQTPTWMWDAPPARYDQPGEFDRETALENLNTHIENVLGYYGSRIEGIDVVNEAIGDSNPDDWKASLAKGEGWYMALGWEWVELAFLKAAEVVDSNGWDVKLIYNDFGLDSPDKARVVYEMVKDINEKYRGVRPNGKPLIEVIGMQGHYSLFTKAQEVEDSIKLFAKLPGVKVHVTEMDIALPPGELTAEKENNQGMKYAELFQIYRNYAAGPANTTGNSKVIESVKLAGVRDVRTGWKGGEFAMPYDYDGKAKEALLGILYPKEFLATHEYMDTNTEEQVQIDGVYVYDTGKGDRWSGANIILGSDASQWPWSTAGEDGKIAFIPEKDATYRLTFNYTAKGTTSIRVRWINDNSNGGYTSADGVDVNTYQYSANEVAKHIPAYFNSGMVNMGSYTLTTEIKLDGSQPTDGLIGNIAIRGGGGGNAFSINWIKVEKIGTNEDPDTLLVNWPKGIDDEEPPVDDKDPVEEEPPVDDEDPVEEKPPVDDKDPIDEKPPVDSDNSVDGEAPIDSEDPVDREDPIDNKDPMNMEDSIDSEDPDDGEKLPDTATYTFNSLVFGMMLLLVGLLLIFTKRKLKQ</sequence>
<dbReference type="Pfam" id="PF00331">
    <property type="entry name" value="Glyco_hydro_10"/>
    <property type="match status" value="1"/>
</dbReference>
<dbReference type="GO" id="GO:0031176">
    <property type="term" value="F:endo-1,4-beta-xylanase activity"/>
    <property type="evidence" value="ECO:0007669"/>
    <property type="project" value="UniProtKB-EC"/>
</dbReference>
<dbReference type="PANTHER" id="PTHR31490:SF90">
    <property type="entry name" value="ENDO-1,4-BETA-XYLANASE A"/>
    <property type="match status" value="1"/>
</dbReference>
<keyword evidence="10" id="KW-0472">Membrane</keyword>
<evidence type="ECO:0000256" key="3">
    <source>
        <dbReference type="ARBA" id="ARBA00022651"/>
    </source>
</evidence>
<dbReference type="PRINTS" id="PR00134">
    <property type="entry name" value="GLHYDRLASE10"/>
</dbReference>
<organism evidence="12 13">
    <name type="scientific">Gracilibacillus dipsosauri</name>
    <dbReference type="NCBI Taxonomy" id="178340"/>
    <lineage>
        <taxon>Bacteria</taxon>
        <taxon>Bacillati</taxon>
        <taxon>Bacillota</taxon>
        <taxon>Bacilli</taxon>
        <taxon>Bacillales</taxon>
        <taxon>Bacillaceae</taxon>
        <taxon>Gracilibacillus</taxon>
    </lineage>
</organism>
<comment type="pathway">
    <text evidence="2">Glycan degradation; xylan degradation.</text>
</comment>
<evidence type="ECO:0000313" key="12">
    <source>
        <dbReference type="EMBL" id="PWU69467.1"/>
    </source>
</evidence>
<dbReference type="InterPro" id="IPR001000">
    <property type="entry name" value="GH10_dom"/>
</dbReference>
<feature type="transmembrane region" description="Helical" evidence="10">
    <location>
        <begin position="689"/>
        <end position="709"/>
    </location>
</feature>
<feature type="region of interest" description="Disordered" evidence="9">
    <location>
        <begin position="581"/>
        <end position="684"/>
    </location>
</feature>
<dbReference type="EC" id="3.2.1.8" evidence="8"/>
<reference evidence="12 13" key="1">
    <citation type="submission" date="2018-05" db="EMBL/GenBank/DDBJ databases">
        <title>Genomic analysis of Gracilibacillus dipsosauri DD1 reveals novel features of a salt-tolerant amylase.</title>
        <authorList>
            <person name="Deutch C.E."/>
            <person name="Yang S."/>
        </authorList>
    </citation>
    <scope>NUCLEOTIDE SEQUENCE [LARGE SCALE GENOMIC DNA]</scope>
    <source>
        <strain evidence="12 13">DD1</strain>
    </source>
</reference>
<keyword evidence="13" id="KW-1185">Reference proteome</keyword>
<dbReference type="RefSeq" id="WP_109983702.1">
    <property type="nucleotide sequence ID" value="NZ_QGTD01000005.1"/>
</dbReference>
<evidence type="ECO:0000256" key="6">
    <source>
        <dbReference type="ARBA" id="ARBA00023295"/>
    </source>
</evidence>
<dbReference type="EMBL" id="QGTD01000005">
    <property type="protein sequence ID" value="PWU69467.1"/>
    <property type="molecule type" value="Genomic_DNA"/>
</dbReference>
<accession>A0A317L0W9</accession>
<evidence type="ECO:0000256" key="8">
    <source>
        <dbReference type="RuleBase" id="RU361174"/>
    </source>
</evidence>
<keyword evidence="7 8" id="KW-0624">Polysaccharide degradation</keyword>
<dbReference type="InterPro" id="IPR044846">
    <property type="entry name" value="GH10"/>
</dbReference>
<evidence type="ECO:0000256" key="7">
    <source>
        <dbReference type="ARBA" id="ARBA00023326"/>
    </source>
</evidence>
<feature type="compositionally biased region" description="Basic and acidic residues" evidence="9">
    <location>
        <begin position="656"/>
        <end position="666"/>
    </location>
</feature>
<feature type="compositionally biased region" description="Acidic residues" evidence="9">
    <location>
        <begin position="594"/>
        <end position="618"/>
    </location>
</feature>
<keyword evidence="6 8" id="KW-0326">Glycosidase</keyword>
<keyword evidence="10" id="KW-0812">Transmembrane</keyword>
<keyword evidence="4 8" id="KW-0378">Hydrolase</keyword>
<feature type="compositionally biased region" description="Acidic residues" evidence="9">
    <location>
        <begin position="640"/>
        <end position="655"/>
    </location>
</feature>
<dbReference type="PANTHER" id="PTHR31490">
    <property type="entry name" value="GLYCOSYL HYDROLASE"/>
    <property type="match status" value="1"/>
</dbReference>
<feature type="domain" description="GH10" evidence="11">
    <location>
        <begin position="58"/>
        <end position="402"/>
    </location>
</feature>
<dbReference type="Proteomes" id="UP000245624">
    <property type="component" value="Unassembled WGS sequence"/>
</dbReference>
<evidence type="ECO:0000256" key="9">
    <source>
        <dbReference type="SAM" id="MobiDB-lite"/>
    </source>
</evidence>
<protein>
    <recommendedName>
        <fullName evidence="8">Beta-xylanase</fullName>
        <ecNumber evidence="8">3.2.1.8</ecNumber>
    </recommendedName>
</protein>
<dbReference type="InterPro" id="IPR017853">
    <property type="entry name" value="GH"/>
</dbReference>
<feature type="compositionally biased region" description="Basic and acidic residues" evidence="9">
    <location>
        <begin position="619"/>
        <end position="636"/>
    </location>
</feature>
<gene>
    <name evidence="12" type="ORF">DLJ74_05700</name>
</gene>
<dbReference type="AlphaFoldDB" id="A0A317L0W9"/>
<keyword evidence="10" id="KW-1133">Transmembrane helix</keyword>
<comment type="catalytic activity">
    <reaction evidence="1 8">
        <text>Endohydrolysis of (1-&gt;4)-beta-D-xylosidic linkages in xylans.</text>
        <dbReference type="EC" id="3.2.1.8"/>
    </reaction>
</comment>